<accession>A0ABQ7B8K8</accession>
<gene>
    <name evidence="2" type="ORF">DY000_02039559</name>
</gene>
<reference evidence="2 3" key="1">
    <citation type="journal article" date="2020" name="BMC Genomics">
        <title>Intraspecific diversification of the crop wild relative Brassica cretica Lam. using demographic model selection.</title>
        <authorList>
            <person name="Kioukis A."/>
            <person name="Michalopoulou V.A."/>
            <person name="Briers L."/>
            <person name="Pirintsos S."/>
            <person name="Studholme D.J."/>
            <person name="Pavlidis P."/>
            <person name="Sarris P.F."/>
        </authorList>
    </citation>
    <scope>NUCLEOTIDE SEQUENCE [LARGE SCALE GENOMIC DNA]</scope>
    <source>
        <strain evidence="3">cv. PFS-1207/04</strain>
    </source>
</reference>
<dbReference type="Proteomes" id="UP000266723">
    <property type="component" value="Unassembled WGS sequence"/>
</dbReference>
<evidence type="ECO:0000256" key="1">
    <source>
        <dbReference type="SAM" id="MobiDB-lite"/>
    </source>
</evidence>
<organism evidence="2 3">
    <name type="scientific">Brassica cretica</name>
    <name type="common">Mustard</name>
    <dbReference type="NCBI Taxonomy" id="69181"/>
    <lineage>
        <taxon>Eukaryota</taxon>
        <taxon>Viridiplantae</taxon>
        <taxon>Streptophyta</taxon>
        <taxon>Embryophyta</taxon>
        <taxon>Tracheophyta</taxon>
        <taxon>Spermatophyta</taxon>
        <taxon>Magnoliopsida</taxon>
        <taxon>eudicotyledons</taxon>
        <taxon>Gunneridae</taxon>
        <taxon>Pentapetalae</taxon>
        <taxon>rosids</taxon>
        <taxon>malvids</taxon>
        <taxon>Brassicales</taxon>
        <taxon>Brassicaceae</taxon>
        <taxon>Brassiceae</taxon>
        <taxon>Brassica</taxon>
    </lineage>
</organism>
<feature type="region of interest" description="Disordered" evidence="1">
    <location>
        <begin position="238"/>
        <end position="260"/>
    </location>
</feature>
<keyword evidence="3" id="KW-1185">Reference proteome</keyword>
<evidence type="ECO:0000313" key="3">
    <source>
        <dbReference type="Proteomes" id="UP000266723"/>
    </source>
</evidence>
<sequence>MDGSILNVSKEDFAELFVMHGSDLFCQPKEESTIPPSIDKRPLSSIDGMVTPAKDSYNKAEVDELVEEIYRVIRTLDDFHSKRLDDIYYPFDKRDGYDSETTRFSSRTVTIDRQRGSTIDRRRPHSTMKQAGFREELKDISETTHARFGMQQRSIGNLQHMMHAREVARERLKNQWTRGDEAIRSFIGACGSAYQLFTLAEKKQEEAGLVNLVNTFKPVLNAPWKDQQATAEVLDPAIDSLSRRNDQSGRNGDGGGTRTTATVVDLETTAMVVDPEATATVVDLEATATVVDLEETATVVDVEATATVWMWKQRLRCW</sequence>
<comment type="caution">
    <text evidence="2">The sequence shown here is derived from an EMBL/GenBank/DDBJ whole genome shotgun (WGS) entry which is preliminary data.</text>
</comment>
<protein>
    <submittedName>
        <fullName evidence="2">Uncharacterized protein</fullName>
    </submittedName>
</protein>
<name>A0ABQ7B8K8_BRACR</name>
<proteinExistence type="predicted"/>
<evidence type="ECO:0000313" key="2">
    <source>
        <dbReference type="EMBL" id="KAF3528471.1"/>
    </source>
</evidence>
<dbReference type="EMBL" id="QGKV02001507">
    <property type="protein sequence ID" value="KAF3528471.1"/>
    <property type="molecule type" value="Genomic_DNA"/>
</dbReference>